<evidence type="ECO:0000313" key="6">
    <source>
        <dbReference type="Proteomes" id="UP000198796"/>
    </source>
</evidence>
<dbReference type="PANTHER" id="PTHR30146">
    <property type="entry name" value="LACI-RELATED TRANSCRIPTIONAL REPRESSOR"/>
    <property type="match status" value="1"/>
</dbReference>
<dbReference type="InterPro" id="IPR010982">
    <property type="entry name" value="Lambda_DNA-bd_dom_sf"/>
</dbReference>
<evidence type="ECO:0000256" key="3">
    <source>
        <dbReference type="ARBA" id="ARBA00023163"/>
    </source>
</evidence>
<dbReference type="CDD" id="cd01575">
    <property type="entry name" value="PBP1_GntR"/>
    <property type="match status" value="1"/>
</dbReference>
<organism evidence="5 6">
    <name type="scientific">Poseidonocella pacifica</name>
    <dbReference type="NCBI Taxonomy" id="871651"/>
    <lineage>
        <taxon>Bacteria</taxon>
        <taxon>Pseudomonadati</taxon>
        <taxon>Pseudomonadota</taxon>
        <taxon>Alphaproteobacteria</taxon>
        <taxon>Rhodobacterales</taxon>
        <taxon>Roseobacteraceae</taxon>
        <taxon>Poseidonocella</taxon>
    </lineage>
</organism>
<name>A0A1I0YYQ9_9RHOB</name>
<dbReference type="SMART" id="SM00354">
    <property type="entry name" value="HTH_LACI"/>
    <property type="match status" value="1"/>
</dbReference>
<proteinExistence type="predicted"/>
<evidence type="ECO:0000256" key="2">
    <source>
        <dbReference type="ARBA" id="ARBA00023125"/>
    </source>
</evidence>
<dbReference type="PROSITE" id="PS50932">
    <property type="entry name" value="HTH_LACI_2"/>
    <property type="match status" value="1"/>
</dbReference>
<dbReference type="Pfam" id="PF00356">
    <property type="entry name" value="LacI"/>
    <property type="match status" value="1"/>
</dbReference>
<keyword evidence="6" id="KW-1185">Reference proteome</keyword>
<dbReference type="InterPro" id="IPR000843">
    <property type="entry name" value="HTH_LacI"/>
</dbReference>
<evidence type="ECO:0000256" key="1">
    <source>
        <dbReference type="ARBA" id="ARBA00023015"/>
    </source>
</evidence>
<gene>
    <name evidence="5" type="ORF">SAMN05421688_3391</name>
</gene>
<dbReference type="Gene3D" id="3.40.50.2300">
    <property type="match status" value="2"/>
</dbReference>
<dbReference type="Pfam" id="PF13377">
    <property type="entry name" value="Peripla_BP_3"/>
    <property type="match status" value="1"/>
</dbReference>
<feature type="domain" description="HTH lacI-type" evidence="4">
    <location>
        <begin position="12"/>
        <end position="66"/>
    </location>
</feature>
<protein>
    <submittedName>
        <fullName evidence="5">Transcriptional regulator, LacI family</fullName>
    </submittedName>
</protein>
<dbReference type="OrthoDB" id="7170131at2"/>
<evidence type="ECO:0000313" key="5">
    <source>
        <dbReference type="EMBL" id="SFB17183.1"/>
    </source>
</evidence>
<dbReference type="Gene3D" id="1.10.260.40">
    <property type="entry name" value="lambda repressor-like DNA-binding domains"/>
    <property type="match status" value="1"/>
</dbReference>
<evidence type="ECO:0000259" key="4">
    <source>
        <dbReference type="PROSITE" id="PS50932"/>
    </source>
</evidence>
<dbReference type="PANTHER" id="PTHR30146:SF33">
    <property type="entry name" value="TRANSCRIPTIONAL REGULATOR"/>
    <property type="match status" value="1"/>
</dbReference>
<dbReference type="CDD" id="cd01392">
    <property type="entry name" value="HTH_LacI"/>
    <property type="match status" value="1"/>
</dbReference>
<dbReference type="SUPFAM" id="SSF53822">
    <property type="entry name" value="Periplasmic binding protein-like I"/>
    <property type="match status" value="1"/>
</dbReference>
<dbReference type="AlphaFoldDB" id="A0A1I0YYQ9"/>
<keyword evidence="2" id="KW-0238">DNA-binding</keyword>
<dbReference type="SUPFAM" id="SSF47413">
    <property type="entry name" value="lambda repressor-like DNA-binding domains"/>
    <property type="match status" value="1"/>
</dbReference>
<keyword evidence="1" id="KW-0805">Transcription regulation</keyword>
<dbReference type="InterPro" id="IPR028082">
    <property type="entry name" value="Peripla_BP_I"/>
</dbReference>
<dbReference type="STRING" id="871651.SAMN05421688_3391"/>
<dbReference type="EMBL" id="FOJU01000008">
    <property type="protein sequence ID" value="SFB17183.1"/>
    <property type="molecule type" value="Genomic_DNA"/>
</dbReference>
<sequence>MSDTPSISPKSLTMQDVADAAGVSPMTVSNCFRYPERVREKTRMAVMKIAADLGYVPNLSAGTLAAGSSRVIGAVLPSMRNSSFYNYNSGLRQAAAARGLELITMIAETPEEELSAVQTLLGLRVAGVALVAGPHEPGLSQLLALAGVPVVESWAGEDAIGRGVCYDVGAASRALTRHLIAQGRRRIGFVEVTGGGGQRYAMRLPAFRQEMFAAGLSDSLVLTVRAADGFASGATILDSFLALEPNLDAILCPTDVVAAGALFECQRRGLAVPGDIAVAGWGDYDIGRQVSPMLTTVRPFSDEIGKGAIEVLTGDHEGSGAVATPFALQLRESA</sequence>
<dbReference type="InterPro" id="IPR046335">
    <property type="entry name" value="LacI/GalR-like_sensor"/>
</dbReference>
<reference evidence="5 6" key="1">
    <citation type="submission" date="2016-10" db="EMBL/GenBank/DDBJ databases">
        <authorList>
            <person name="de Groot N.N."/>
        </authorList>
    </citation>
    <scope>NUCLEOTIDE SEQUENCE [LARGE SCALE GENOMIC DNA]</scope>
    <source>
        <strain evidence="5 6">DSM 29316</strain>
    </source>
</reference>
<dbReference type="GO" id="GO:0003700">
    <property type="term" value="F:DNA-binding transcription factor activity"/>
    <property type="evidence" value="ECO:0007669"/>
    <property type="project" value="TreeGrafter"/>
</dbReference>
<accession>A0A1I0YYQ9</accession>
<dbReference type="GO" id="GO:0000976">
    <property type="term" value="F:transcription cis-regulatory region binding"/>
    <property type="evidence" value="ECO:0007669"/>
    <property type="project" value="TreeGrafter"/>
</dbReference>
<dbReference type="Proteomes" id="UP000198796">
    <property type="component" value="Unassembled WGS sequence"/>
</dbReference>
<keyword evidence="3" id="KW-0804">Transcription</keyword>